<dbReference type="SUPFAM" id="SSF52540">
    <property type="entry name" value="P-loop containing nucleoside triphosphate hydrolases"/>
    <property type="match status" value="1"/>
</dbReference>
<keyword evidence="1" id="KW-0547">Nucleotide-binding</keyword>
<gene>
    <name evidence="4" type="ORF">HMPREF0044_0744</name>
</gene>
<protein>
    <submittedName>
        <fullName evidence="4">ABC transporter, ATP-binding protein</fullName>
    </submittedName>
</protein>
<dbReference type="STRING" id="525245.HMPREF0044_0744"/>
<evidence type="ECO:0000259" key="3">
    <source>
        <dbReference type="PROSITE" id="PS50893"/>
    </source>
</evidence>
<evidence type="ECO:0000313" key="4">
    <source>
        <dbReference type="EMBL" id="EEH63725.1"/>
    </source>
</evidence>
<dbReference type="Pfam" id="PF00005">
    <property type="entry name" value="ABC_tran"/>
    <property type="match status" value="1"/>
</dbReference>
<organism evidence="4 5">
    <name type="scientific">Gleimia coleocanis DSM 15436</name>
    <dbReference type="NCBI Taxonomy" id="525245"/>
    <lineage>
        <taxon>Bacteria</taxon>
        <taxon>Bacillati</taxon>
        <taxon>Actinomycetota</taxon>
        <taxon>Actinomycetes</taxon>
        <taxon>Actinomycetales</taxon>
        <taxon>Actinomycetaceae</taxon>
        <taxon>Gleimia</taxon>
    </lineage>
</organism>
<dbReference type="PROSITE" id="PS50893">
    <property type="entry name" value="ABC_TRANSPORTER_2"/>
    <property type="match status" value="1"/>
</dbReference>
<dbReference type="GO" id="GO:0016887">
    <property type="term" value="F:ATP hydrolysis activity"/>
    <property type="evidence" value="ECO:0007669"/>
    <property type="project" value="InterPro"/>
</dbReference>
<dbReference type="Proteomes" id="UP000010301">
    <property type="component" value="Unassembled WGS sequence"/>
</dbReference>
<dbReference type="InterPro" id="IPR017871">
    <property type="entry name" value="ABC_transporter-like_CS"/>
</dbReference>
<sequence length="285" mass="30359">MVGRPVNLGVEKDPAEPGEVGLSVKNLSVLSETNQLLLDHVDLEVKRGEIVCVAGVQGNGQTELASCILGALEPNSGTISIGGEAVNDLGIKQRLRNGLGYVPEDRQTEGMVGSFSIAENMILDLYDQKPFAKGINMSPSVIAENAVKLRDEFDVRVTSIHDPISTLSGGNAQKAILARELSRPLTALVASQPTRGLDVGSIEFVYKRIVQERDNNTAVLVISTELDEVDALADRIAVMYRGRVVGIVPAGTPRDVLGLMMAGVPLEEARAQVAANPTQMEGAHE</sequence>
<dbReference type="GO" id="GO:0005524">
    <property type="term" value="F:ATP binding"/>
    <property type="evidence" value="ECO:0007669"/>
    <property type="project" value="UniProtKB-KW"/>
</dbReference>
<proteinExistence type="predicted"/>
<dbReference type="EMBL" id="ACFG01000030">
    <property type="protein sequence ID" value="EEH63725.1"/>
    <property type="molecule type" value="Genomic_DNA"/>
</dbReference>
<evidence type="ECO:0000313" key="5">
    <source>
        <dbReference type="Proteomes" id="UP000010301"/>
    </source>
</evidence>
<accession>C0W101</accession>
<dbReference type="PANTHER" id="PTHR43790">
    <property type="entry name" value="CARBOHYDRATE TRANSPORT ATP-BINDING PROTEIN MG119-RELATED"/>
    <property type="match status" value="1"/>
</dbReference>
<dbReference type="InterPro" id="IPR050107">
    <property type="entry name" value="ABC_carbohydrate_import_ATPase"/>
</dbReference>
<dbReference type="HOGENOM" id="CLU_000604_92_1_11"/>
<evidence type="ECO:0000256" key="2">
    <source>
        <dbReference type="ARBA" id="ARBA00022840"/>
    </source>
</evidence>
<keyword evidence="5" id="KW-1185">Reference proteome</keyword>
<comment type="caution">
    <text evidence="4">The sequence shown here is derived from an EMBL/GenBank/DDBJ whole genome shotgun (WGS) entry which is preliminary data.</text>
</comment>
<dbReference type="Gene3D" id="3.40.50.300">
    <property type="entry name" value="P-loop containing nucleotide triphosphate hydrolases"/>
    <property type="match status" value="1"/>
</dbReference>
<dbReference type="AlphaFoldDB" id="C0W101"/>
<dbReference type="InterPro" id="IPR003439">
    <property type="entry name" value="ABC_transporter-like_ATP-bd"/>
</dbReference>
<reference evidence="4 5" key="1">
    <citation type="submission" date="2009-01" db="EMBL/GenBank/DDBJ databases">
        <authorList>
            <person name="Qin X."/>
            <person name="Bachman B."/>
            <person name="Battles P."/>
            <person name="Bell A."/>
            <person name="Bess C."/>
            <person name="Bickham C."/>
            <person name="Chaboub L."/>
            <person name="Chen D."/>
            <person name="Coyle M."/>
            <person name="Deiros D.R."/>
            <person name="Dinh H."/>
            <person name="Forbes L."/>
            <person name="Fowler G."/>
            <person name="Francisco L."/>
            <person name="Fu Q."/>
            <person name="Gubbala S."/>
            <person name="Hale W."/>
            <person name="Han Y."/>
            <person name="Hemphill L."/>
            <person name="Highlander S.K."/>
            <person name="Hirani K."/>
            <person name="Hogues M."/>
            <person name="Jackson L."/>
            <person name="Jakkamsetti A."/>
            <person name="Javaid M."/>
            <person name="Jiang H."/>
            <person name="Korchina V."/>
            <person name="Kovar C."/>
            <person name="Lara F."/>
            <person name="Lee S."/>
            <person name="Mata R."/>
            <person name="Mathew T."/>
            <person name="Moen C."/>
            <person name="Morales K."/>
            <person name="Munidasa M."/>
            <person name="Nazareth L."/>
            <person name="Ngo R."/>
            <person name="Nguyen L."/>
            <person name="Okwuonu G."/>
            <person name="Ongeri F."/>
            <person name="Patil S."/>
            <person name="Petrosino J."/>
            <person name="Pham C."/>
            <person name="Pham P."/>
            <person name="Pu L.-L."/>
            <person name="Puazo M."/>
            <person name="Raj R."/>
            <person name="Reid J."/>
            <person name="Rouhana J."/>
            <person name="Saada N."/>
            <person name="Shang Y."/>
            <person name="Simmons D."/>
            <person name="Thornton R."/>
            <person name="Warren J."/>
            <person name="Weissenberger G."/>
            <person name="Zhang J."/>
            <person name="Zhang L."/>
            <person name="Zhou C."/>
            <person name="Zhu D."/>
            <person name="Muzny D."/>
            <person name="Worley K."/>
            <person name="Gibbs R."/>
        </authorList>
    </citation>
    <scope>NUCLEOTIDE SEQUENCE [LARGE SCALE GENOMIC DNA]</scope>
    <source>
        <strain evidence="4 5">DSM 15436</strain>
    </source>
</reference>
<feature type="domain" description="ABC transporter" evidence="3">
    <location>
        <begin position="22"/>
        <end position="266"/>
    </location>
</feature>
<dbReference type="PANTHER" id="PTHR43790:SF4">
    <property type="entry name" value="GUANOSINE IMPORT ATP-BINDING PROTEIN NUPO"/>
    <property type="match status" value="1"/>
</dbReference>
<dbReference type="PROSITE" id="PS00211">
    <property type="entry name" value="ABC_TRANSPORTER_1"/>
    <property type="match status" value="1"/>
</dbReference>
<dbReference type="eggNOG" id="COG3845">
    <property type="taxonomic scope" value="Bacteria"/>
</dbReference>
<evidence type="ECO:0000256" key="1">
    <source>
        <dbReference type="ARBA" id="ARBA00022741"/>
    </source>
</evidence>
<dbReference type="InterPro" id="IPR027417">
    <property type="entry name" value="P-loop_NTPase"/>
</dbReference>
<dbReference type="CDD" id="cd03215">
    <property type="entry name" value="ABC_Carb_Monos_II"/>
    <property type="match status" value="1"/>
</dbReference>
<name>C0W101_9ACTO</name>
<keyword evidence="2 4" id="KW-0067">ATP-binding</keyword>